<feature type="compositionally biased region" description="Polar residues" evidence="1">
    <location>
        <begin position="60"/>
        <end position="70"/>
    </location>
</feature>
<evidence type="ECO:0000313" key="2">
    <source>
        <dbReference type="EMBL" id="CAE6449193.1"/>
    </source>
</evidence>
<evidence type="ECO:0000313" key="3">
    <source>
        <dbReference type="Proteomes" id="UP000663841"/>
    </source>
</evidence>
<dbReference type="EMBL" id="CAJMWW010000134">
    <property type="protein sequence ID" value="CAE6449193.1"/>
    <property type="molecule type" value="Genomic_DNA"/>
</dbReference>
<protein>
    <submittedName>
        <fullName evidence="2">Uncharacterized protein</fullName>
    </submittedName>
</protein>
<feature type="compositionally biased region" description="Basic residues" evidence="1">
    <location>
        <begin position="260"/>
        <end position="281"/>
    </location>
</feature>
<organism evidence="2 3">
    <name type="scientific">Rhizoctonia solani</name>
    <dbReference type="NCBI Taxonomy" id="456999"/>
    <lineage>
        <taxon>Eukaryota</taxon>
        <taxon>Fungi</taxon>
        <taxon>Dikarya</taxon>
        <taxon>Basidiomycota</taxon>
        <taxon>Agaricomycotina</taxon>
        <taxon>Agaricomycetes</taxon>
        <taxon>Cantharellales</taxon>
        <taxon>Ceratobasidiaceae</taxon>
        <taxon>Rhizoctonia</taxon>
    </lineage>
</organism>
<reference evidence="2" key="1">
    <citation type="submission" date="2021-01" db="EMBL/GenBank/DDBJ databases">
        <authorList>
            <person name="Kaushik A."/>
        </authorList>
    </citation>
    <scope>NUCLEOTIDE SEQUENCE</scope>
    <source>
        <strain evidence="2">AG3-T5</strain>
    </source>
</reference>
<feature type="compositionally biased region" description="Acidic residues" evidence="1">
    <location>
        <begin position="45"/>
        <end position="54"/>
    </location>
</feature>
<dbReference type="AlphaFoldDB" id="A0A8H3B709"/>
<evidence type="ECO:0000256" key="1">
    <source>
        <dbReference type="SAM" id="MobiDB-lite"/>
    </source>
</evidence>
<dbReference type="Proteomes" id="UP000663841">
    <property type="component" value="Unassembled WGS sequence"/>
</dbReference>
<name>A0A8H3B709_9AGAM</name>
<comment type="caution">
    <text evidence="2">The sequence shown here is derived from an EMBL/GenBank/DDBJ whole genome shotgun (WGS) entry which is preliminary data.</text>
</comment>
<sequence>MSRGAITVDLPRENPFAESQPRSRAGGQSGGRQPAARSSRRYQPDEDEEFEDEGYDARRTNVTQLPNVNPFSREEPSRGNRQGGQSGARQSVRRQARARSDDEEDGGIVNLPHVNPFAAGANRTPRIIEPVYPPDDPEPEEEDFEEEEEEEFMPPPAPRRAQTLGNARPSVRTSVPDRPQPNERQRVPNSRNQRPSAGPQEDDRLVISWVDEALASPPRSPAHRHGHHHSSATSESESYFALQPQRPRSVRSASPGHGHSNSHHRDHHSHHHHDHHSHHDRPCHQCSRSAIPPWQPPFPMPPADWSGYGAPRSPYSPAPPYPYPRPLYANIPDLPSLLDQVRVPYPPVPVAPVAFLRTLRPLTGTGAESPTLTVPTVPVTAPITLEEWKSQLTMLATKPEPFLTQLKQQEFDPVQVDRVFRKLTDVVQVRFGERQGNEIVNRVHVVPRGRLAMGTVIMHKPKIDVDLVIPSDFILRRWNVTASETDDLRPKTIADALELNPVSINRGEITSAKLNWVFQAVWEQLNGSADGSIFPGGRDEAERYLPKNWCTRYKENVTNSNRLALKALDVLQVNIFVKVSLSLYGQDLIVGVDQSSAFINDRYQLIKTLRTPGVPLSEPTLSPNLRTAILILCLSQRVFGVIPGSSPIRASHFHLALTALRKLEPSDSIFSDGEPFSLVLVLKAIVKILTFLGNAYKYQPPIIGAGHPFPLSSCTLVDTLRLQASSIPLAPPATVLFCLAATLGPFFMVEKLLQGASAALGSALDAASKAAGSGLGGGGAEANAETSKGPGDAGGPTTEGGLPAAKPTEGVQANAQPEDKKPSPSTSNSNATPVAGNPAAGNRPSGSGKLASPNSKAQGPPGGDSRKPPLKN</sequence>
<feature type="compositionally biased region" description="Low complexity" evidence="1">
    <location>
        <begin position="823"/>
        <end position="833"/>
    </location>
</feature>
<feature type="compositionally biased region" description="Acidic residues" evidence="1">
    <location>
        <begin position="135"/>
        <end position="152"/>
    </location>
</feature>
<feature type="region of interest" description="Disordered" evidence="1">
    <location>
        <begin position="1"/>
        <end position="203"/>
    </location>
</feature>
<proteinExistence type="predicted"/>
<gene>
    <name evidence="2" type="ORF">RDB_LOCUS122038</name>
</gene>
<accession>A0A8H3B709</accession>
<dbReference type="OrthoDB" id="16120at2759"/>
<feature type="compositionally biased region" description="Low complexity" evidence="1">
    <location>
        <begin position="19"/>
        <end position="37"/>
    </location>
</feature>
<feature type="region of interest" description="Disordered" evidence="1">
    <location>
        <begin position="216"/>
        <end position="288"/>
    </location>
</feature>
<feature type="region of interest" description="Disordered" evidence="1">
    <location>
        <begin position="771"/>
        <end position="872"/>
    </location>
</feature>
<feature type="compositionally biased region" description="Basic residues" evidence="1">
    <location>
        <begin position="221"/>
        <end position="230"/>
    </location>
</feature>